<keyword evidence="2" id="KW-1185">Reference proteome</keyword>
<organism evidence="1 2">
    <name type="scientific">Auriscalpium vulgare</name>
    <dbReference type="NCBI Taxonomy" id="40419"/>
    <lineage>
        <taxon>Eukaryota</taxon>
        <taxon>Fungi</taxon>
        <taxon>Dikarya</taxon>
        <taxon>Basidiomycota</taxon>
        <taxon>Agaricomycotina</taxon>
        <taxon>Agaricomycetes</taxon>
        <taxon>Russulales</taxon>
        <taxon>Auriscalpiaceae</taxon>
        <taxon>Auriscalpium</taxon>
    </lineage>
</organism>
<dbReference type="Proteomes" id="UP000814033">
    <property type="component" value="Unassembled WGS sequence"/>
</dbReference>
<accession>A0ACB8R0P9</accession>
<evidence type="ECO:0000313" key="2">
    <source>
        <dbReference type="Proteomes" id="UP000814033"/>
    </source>
</evidence>
<evidence type="ECO:0000313" key="1">
    <source>
        <dbReference type="EMBL" id="KAI0037432.1"/>
    </source>
</evidence>
<gene>
    <name evidence="1" type="ORF">FA95DRAFT_1578847</name>
</gene>
<dbReference type="EMBL" id="MU276963">
    <property type="protein sequence ID" value="KAI0037432.1"/>
    <property type="molecule type" value="Genomic_DNA"/>
</dbReference>
<name>A0ACB8R0P9_9AGAM</name>
<sequence>MAVWYPPTSAFPNAPIPDTATHGGSYLAENDAQQLAQAALTTAVLAPAPHLEAQGSDLAEKNGEQPAHVALATKPLTPHAEAQGIPVEPDGRQTAQVAGASARKKQTFGHYLSAGLHQRQARHLLRYKMHTEIREGLYIDKAMIANERTHVRQQAQAYSYIQTGRNATADCLAPAAGRGEEGLRGEKAASEATPYGQEMDALFKHGSNRQFLADGVSGKSDVLGGYLVFLTKDMASVVSWYRKSVKADAIPWRQDLSTGLSPRQETEQYSQTHLKQSPDE</sequence>
<comment type="caution">
    <text evidence="1">The sequence shown here is derived from an EMBL/GenBank/DDBJ whole genome shotgun (WGS) entry which is preliminary data.</text>
</comment>
<reference evidence="1" key="2">
    <citation type="journal article" date="2022" name="New Phytol.">
        <title>Evolutionary transition to the ectomycorrhizal habit in the genomes of a hyperdiverse lineage of mushroom-forming fungi.</title>
        <authorList>
            <person name="Looney B."/>
            <person name="Miyauchi S."/>
            <person name="Morin E."/>
            <person name="Drula E."/>
            <person name="Courty P.E."/>
            <person name="Kohler A."/>
            <person name="Kuo A."/>
            <person name="LaButti K."/>
            <person name="Pangilinan J."/>
            <person name="Lipzen A."/>
            <person name="Riley R."/>
            <person name="Andreopoulos W."/>
            <person name="He G."/>
            <person name="Johnson J."/>
            <person name="Nolan M."/>
            <person name="Tritt A."/>
            <person name="Barry K.W."/>
            <person name="Grigoriev I.V."/>
            <person name="Nagy L.G."/>
            <person name="Hibbett D."/>
            <person name="Henrissat B."/>
            <person name="Matheny P.B."/>
            <person name="Labbe J."/>
            <person name="Martin F.M."/>
        </authorList>
    </citation>
    <scope>NUCLEOTIDE SEQUENCE</scope>
    <source>
        <strain evidence="1">FP105234-sp</strain>
    </source>
</reference>
<reference evidence="1" key="1">
    <citation type="submission" date="2021-02" db="EMBL/GenBank/DDBJ databases">
        <authorList>
            <consortium name="DOE Joint Genome Institute"/>
            <person name="Ahrendt S."/>
            <person name="Looney B.P."/>
            <person name="Miyauchi S."/>
            <person name="Morin E."/>
            <person name="Drula E."/>
            <person name="Courty P.E."/>
            <person name="Chicoki N."/>
            <person name="Fauchery L."/>
            <person name="Kohler A."/>
            <person name="Kuo A."/>
            <person name="Labutti K."/>
            <person name="Pangilinan J."/>
            <person name="Lipzen A."/>
            <person name="Riley R."/>
            <person name="Andreopoulos W."/>
            <person name="He G."/>
            <person name="Johnson J."/>
            <person name="Barry K.W."/>
            <person name="Grigoriev I.V."/>
            <person name="Nagy L."/>
            <person name="Hibbett D."/>
            <person name="Henrissat B."/>
            <person name="Matheny P.B."/>
            <person name="Labbe J."/>
            <person name="Martin F."/>
        </authorList>
    </citation>
    <scope>NUCLEOTIDE SEQUENCE</scope>
    <source>
        <strain evidence="1">FP105234-sp</strain>
    </source>
</reference>
<proteinExistence type="predicted"/>
<protein>
    <submittedName>
        <fullName evidence="1">Uncharacterized protein</fullName>
    </submittedName>
</protein>